<reference evidence="2 3" key="1">
    <citation type="journal article" date="2019" name="Nat. Microbiol.">
        <title>Wide diversity of methane and short-chain alkane metabolisms in uncultured archaea.</title>
        <authorList>
            <person name="Borrel G."/>
            <person name="Adam P.S."/>
            <person name="McKay L.J."/>
            <person name="Chen L.X."/>
            <person name="Sierra-Garcia I.N."/>
            <person name="Sieber C.M."/>
            <person name="Letourneur Q."/>
            <person name="Ghozlane A."/>
            <person name="Andersen G.L."/>
            <person name="Li W.J."/>
            <person name="Hallam S.J."/>
            <person name="Muyzer G."/>
            <person name="de Oliveira V.M."/>
            <person name="Inskeep W.P."/>
            <person name="Banfield J.F."/>
            <person name="Gribaldo S."/>
        </authorList>
    </citation>
    <scope>NUCLEOTIDE SEQUENCE [LARGE SCALE GENOMIC DNA]</scope>
    <source>
        <strain evidence="2">NM1a</strain>
    </source>
</reference>
<dbReference type="AlphaFoldDB" id="A0A520KU38"/>
<dbReference type="InterPro" id="IPR032466">
    <property type="entry name" value="Metal_Hydrolase"/>
</dbReference>
<accession>A0A520KU38</accession>
<evidence type="ECO:0000313" key="3">
    <source>
        <dbReference type="Proteomes" id="UP000317158"/>
    </source>
</evidence>
<evidence type="ECO:0000259" key="1">
    <source>
        <dbReference type="Pfam" id="PF07969"/>
    </source>
</evidence>
<dbReference type="SUPFAM" id="SSF51338">
    <property type="entry name" value="Composite domain of metallo-dependent hydrolases"/>
    <property type="match status" value="2"/>
</dbReference>
<organism evidence="2 3">
    <name type="scientific">Methanoliparum thermophilum</name>
    <dbReference type="NCBI Taxonomy" id="2491083"/>
    <lineage>
        <taxon>Archaea</taxon>
        <taxon>Methanobacteriati</taxon>
        <taxon>Methanobacteriota</taxon>
        <taxon>Candidatus Methanoliparia</taxon>
        <taxon>Candidatus Methanoliparales</taxon>
        <taxon>Candidatus Methanoliparaceae</taxon>
        <taxon>Candidatus Methanoliparum</taxon>
    </lineage>
</organism>
<dbReference type="InterPro" id="IPR013108">
    <property type="entry name" value="Amidohydro_3"/>
</dbReference>
<protein>
    <submittedName>
        <fullName evidence="2">Formylmethanofuran dehydrogenase subunit A</fullName>
    </submittedName>
</protein>
<dbReference type="InterPro" id="IPR011059">
    <property type="entry name" value="Metal-dep_hydrolase_composite"/>
</dbReference>
<dbReference type="CDD" id="cd01304">
    <property type="entry name" value="FMDH_A"/>
    <property type="match status" value="1"/>
</dbReference>
<dbReference type="PIRSF" id="PIRSF006453">
    <property type="entry name" value="FwdA"/>
    <property type="match status" value="1"/>
</dbReference>
<dbReference type="Proteomes" id="UP000317158">
    <property type="component" value="Unassembled WGS sequence"/>
</dbReference>
<proteinExistence type="predicted"/>
<gene>
    <name evidence="2" type="ORF">EF806_00160</name>
</gene>
<dbReference type="NCBIfam" id="TIGR03121">
    <property type="entry name" value="one_C_dehyd_A"/>
    <property type="match status" value="1"/>
</dbReference>
<dbReference type="EMBL" id="RXIF01000001">
    <property type="protein sequence ID" value="RZN65635.1"/>
    <property type="molecule type" value="Genomic_DNA"/>
</dbReference>
<dbReference type="GO" id="GO:0016810">
    <property type="term" value="F:hydrolase activity, acting on carbon-nitrogen (but not peptide) bonds"/>
    <property type="evidence" value="ECO:0007669"/>
    <property type="project" value="InterPro"/>
</dbReference>
<dbReference type="SUPFAM" id="SSF51556">
    <property type="entry name" value="Metallo-dependent hydrolases"/>
    <property type="match status" value="1"/>
</dbReference>
<sequence>MNELIIKNGIVFDPLNNIKDEKKDICIRDGKIVDDVKNPKILDVNGLLVFPGGVDGHSHIAGAKVNSGRLIRPEDGRRSLKPKTSITMPSSGYSVKNVFSEGYDYSIMGYTTVVEPAMPPLSAIHTHEELRDIPMLDKLSLTLFGFNWFVMGYVSRGEIDKLAAYVAWMLKRTRGYGIKIVNPGGGENWKWGKNVDSLDDQVIHFGVTPREILNDLMKVNEILDLPHPIHVHTNKLGQPGNYNITVDTMKLASGFETQRGREPLHITHVMFSSYGGENWKTFDSKADEIAREVNSNKFITVDVGQLMFGDTTTMTADGYLEFNLQKLTGFKWSNSDTELETGGGVTPVIYSPTVPVNVIQWAIGLEAALLINDPYQVWLTTDHPNGAPLTRYPEIISLLMSKEKREKEILQVNNAVNKRAILPSLDREYEWNEIAIITRAAQANSYQLRDKGHLGIGADADVTIFDIKPNEIDPSKDYDKVEKAFSAAKYTIKGGEIVVKDGQIVKVVSGKTYWTNAEFDEYYELIEDDLKDWFANYYTVNLDNYGVNDVYLTNPCMIRTNPTIGSRVRLA</sequence>
<name>A0A520KU38_METT2</name>
<dbReference type="InterPro" id="IPR012027">
    <property type="entry name" value="Formylmethanofuran_DH_asu"/>
</dbReference>
<dbReference type="PANTHER" id="PTHR11647">
    <property type="entry name" value="HYDRANTOINASE/DIHYDROPYRIMIDINASE FAMILY MEMBER"/>
    <property type="match status" value="1"/>
</dbReference>
<feature type="domain" description="Amidohydrolase 3" evidence="1">
    <location>
        <begin position="41"/>
        <end position="499"/>
    </location>
</feature>
<dbReference type="PANTHER" id="PTHR11647:SF1">
    <property type="entry name" value="COLLAPSIN RESPONSE MEDIATOR PROTEIN"/>
    <property type="match status" value="1"/>
</dbReference>
<evidence type="ECO:0000313" key="2">
    <source>
        <dbReference type="EMBL" id="RZN65635.1"/>
    </source>
</evidence>
<dbReference type="InterPro" id="IPR050378">
    <property type="entry name" value="Metallo-dep_Hydrolases_sf"/>
</dbReference>
<dbReference type="Gene3D" id="2.30.40.10">
    <property type="entry name" value="Urease, subunit C, domain 1"/>
    <property type="match status" value="2"/>
</dbReference>
<comment type="caution">
    <text evidence="2">The sequence shown here is derived from an EMBL/GenBank/DDBJ whole genome shotgun (WGS) entry which is preliminary data.</text>
</comment>
<dbReference type="Pfam" id="PF07969">
    <property type="entry name" value="Amidohydro_3"/>
    <property type="match status" value="1"/>
</dbReference>
<dbReference type="Gene3D" id="3.20.20.140">
    <property type="entry name" value="Metal-dependent hydrolases"/>
    <property type="match status" value="1"/>
</dbReference>